<gene>
    <name evidence="1" type="ORF">BpHYR1_002396</name>
</gene>
<dbReference type="Proteomes" id="UP000276133">
    <property type="component" value="Unassembled WGS sequence"/>
</dbReference>
<reference evidence="1 2" key="1">
    <citation type="journal article" date="2018" name="Sci. Rep.">
        <title>Genomic signatures of local adaptation to the degree of environmental predictability in rotifers.</title>
        <authorList>
            <person name="Franch-Gras L."/>
            <person name="Hahn C."/>
            <person name="Garcia-Roger E.M."/>
            <person name="Carmona M.J."/>
            <person name="Serra M."/>
            <person name="Gomez A."/>
        </authorList>
    </citation>
    <scope>NUCLEOTIDE SEQUENCE [LARGE SCALE GENOMIC DNA]</scope>
    <source>
        <strain evidence="1">HYR1</strain>
    </source>
</reference>
<accession>A0A3M7RAB4</accession>
<dbReference type="AlphaFoldDB" id="A0A3M7RAB4"/>
<sequence>MRKIGKKIEYIEPTKVLGWTVRGRPEQFGIVFDLPFSTVKKLKRTKKCYKAFQQYQNTFNKFVQTRYLKIYRTDYLGMQSIFLAKDLNGHKSNNPCTRYY</sequence>
<dbReference type="EMBL" id="REGN01003845">
    <property type="protein sequence ID" value="RNA20476.1"/>
    <property type="molecule type" value="Genomic_DNA"/>
</dbReference>
<evidence type="ECO:0000313" key="1">
    <source>
        <dbReference type="EMBL" id="RNA20476.1"/>
    </source>
</evidence>
<keyword evidence="2" id="KW-1185">Reference proteome</keyword>
<protein>
    <submittedName>
        <fullName evidence="1">Uncharacterized protein</fullName>
    </submittedName>
</protein>
<proteinExistence type="predicted"/>
<name>A0A3M7RAB4_BRAPC</name>
<comment type="caution">
    <text evidence="1">The sequence shown here is derived from an EMBL/GenBank/DDBJ whole genome shotgun (WGS) entry which is preliminary data.</text>
</comment>
<evidence type="ECO:0000313" key="2">
    <source>
        <dbReference type="Proteomes" id="UP000276133"/>
    </source>
</evidence>
<organism evidence="1 2">
    <name type="scientific">Brachionus plicatilis</name>
    <name type="common">Marine rotifer</name>
    <name type="synonym">Brachionus muelleri</name>
    <dbReference type="NCBI Taxonomy" id="10195"/>
    <lineage>
        <taxon>Eukaryota</taxon>
        <taxon>Metazoa</taxon>
        <taxon>Spiralia</taxon>
        <taxon>Gnathifera</taxon>
        <taxon>Rotifera</taxon>
        <taxon>Eurotatoria</taxon>
        <taxon>Monogononta</taxon>
        <taxon>Pseudotrocha</taxon>
        <taxon>Ploima</taxon>
        <taxon>Brachionidae</taxon>
        <taxon>Brachionus</taxon>
    </lineage>
</organism>